<sequence>MVTKLFKSGNSLAVRIPASLCPGREGTAVEIIRQRGGLRIRPAVRSLKGILQKFAAFDPGFMKEGREKGMGPKRSW</sequence>
<comment type="caution">
    <text evidence="2">The sequence shown here is derived from an EMBL/GenBank/DDBJ whole genome shotgun (WGS) entry which is preliminary data.</text>
</comment>
<dbReference type="Pfam" id="PF04014">
    <property type="entry name" value="MazE_antitoxin"/>
    <property type="match status" value="1"/>
</dbReference>
<evidence type="ECO:0000313" key="3">
    <source>
        <dbReference type="Proteomes" id="UP000179243"/>
    </source>
</evidence>
<gene>
    <name evidence="2" type="ORF">A2519_05155</name>
</gene>
<dbReference type="AlphaFoldDB" id="A0A1F7F9M2"/>
<reference evidence="2 3" key="1">
    <citation type="journal article" date="2016" name="Nat. Commun.">
        <title>Thousands of microbial genomes shed light on interconnected biogeochemical processes in an aquifer system.</title>
        <authorList>
            <person name="Anantharaman K."/>
            <person name="Brown C.T."/>
            <person name="Hug L.A."/>
            <person name="Sharon I."/>
            <person name="Castelle C.J."/>
            <person name="Probst A.J."/>
            <person name="Thomas B.C."/>
            <person name="Singh A."/>
            <person name="Wilkins M.J."/>
            <person name="Karaoz U."/>
            <person name="Brodie E.L."/>
            <person name="Williams K.H."/>
            <person name="Hubbard S.S."/>
            <person name="Banfield J.F."/>
        </authorList>
    </citation>
    <scope>NUCLEOTIDE SEQUENCE [LARGE SCALE GENOMIC DNA]</scope>
</reference>
<dbReference type="Proteomes" id="UP000179243">
    <property type="component" value="Unassembled WGS sequence"/>
</dbReference>
<dbReference type="GO" id="GO:0003677">
    <property type="term" value="F:DNA binding"/>
    <property type="evidence" value="ECO:0007669"/>
    <property type="project" value="InterPro"/>
</dbReference>
<dbReference type="EMBL" id="MFYX01000094">
    <property type="protein sequence ID" value="OGK03222.1"/>
    <property type="molecule type" value="Genomic_DNA"/>
</dbReference>
<feature type="domain" description="SpoVT-AbrB" evidence="1">
    <location>
        <begin position="6"/>
        <end position="48"/>
    </location>
</feature>
<dbReference type="InterPro" id="IPR037914">
    <property type="entry name" value="SpoVT-AbrB_sf"/>
</dbReference>
<dbReference type="SUPFAM" id="SSF89447">
    <property type="entry name" value="AbrB/MazE/MraZ-like"/>
    <property type="match status" value="1"/>
</dbReference>
<protein>
    <recommendedName>
        <fullName evidence="1">SpoVT-AbrB domain-containing protein</fullName>
    </recommendedName>
</protein>
<organism evidence="2 3">
    <name type="scientific">Candidatus Raymondbacteria bacterium RIFOXYD12_FULL_49_13</name>
    <dbReference type="NCBI Taxonomy" id="1817890"/>
    <lineage>
        <taxon>Bacteria</taxon>
        <taxon>Raymondiibacteriota</taxon>
    </lineage>
</organism>
<evidence type="ECO:0000313" key="2">
    <source>
        <dbReference type="EMBL" id="OGK03222.1"/>
    </source>
</evidence>
<dbReference type="Gene3D" id="2.10.260.10">
    <property type="match status" value="1"/>
</dbReference>
<dbReference type="SMART" id="SM00966">
    <property type="entry name" value="SpoVT_AbrB"/>
    <property type="match status" value="1"/>
</dbReference>
<proteinExistence type="predicted"/>
<evidence type="ECO:0000259" key="1">
    <source>
        <dbReference type="SMART" id="SM00966"/>
    </source>
</evidence>
<name>A0A1F7F9M2_UNCRA</name>
<accession>A0A1F7F9M2</accession>
<dbReference type="InterPro" id="IPR007159">
    <property type="entry name" value="SpoVT-AbrB_dom"/>
</dbReference>